<dbReference type="EMBL" id="CAJHUC010000474">
    <property type="protein sequence ID" value="CAD7696415.1"/>
    <property type="molecule type" value="Genomic_DNA"/>
</dbReference>
<keyword evidence="3" id="KW-1185">Reference proteome</keyword>
<organism evidence="2 3">
    <name type="scientific">Ostreobium quekettii</name>
    <dbReference type="NCBI Taxonomy" id="121088"/>
    <lineage>
        <taxon>Eukaryota</taxon>
        <taxon>Viridiplantae</taxon>
        <taxon>Chlorophyta</taxon>
        <taxon>core chlorophytes</taxon>
        <taxon>Ulvophyceae</taxon>
        <taxon>TCBD clade</taxon>
        <taxon>Bryopsidales</taxon>
        <taxon>Ostreobineae</taxon>
        <taxon>Ostreobiaceae</taxon>
        <taxon>Ostreobium</taxon>
    </lineage>
</organism>
<dbReference type="AlphaFoldDB" id="A0A8S1INB5"/>
<reference evidence="2" key="1">
    <citation type="submission" date="2020-12" db="EMBL/GenBank/DDBJ databases">
        <authorList>
            <person name="Iha C."/>
        </authorList>
    </citation>
    <scope>NUCLEOTIDE SEQUENCE</scope>
</reference>
<name>A0A8S1INB5_9CHLO</name>
<accession>A0A8S1INB5</accession>
<sequence>MFASASSRSCYITVLCCFGGNNCVACPGACCKNALLVNNASQSCSVFHTDQNEVVIVACSCISRAQLSPQLDNALLCCCHTAQVELGVRTEPELSQHSGGYQGTAICHSYLAALEESLPSTCNHQSHGIMITIDPSRRSPILQANSVAFSDVARPEMEQTEKRRKTESSDAEAKSLALLDAMEKRARMQVFPGCASDDDMMSLASFASHGSASKPSMGPNSSRPVAGDSVKIWDVFGDTEHVQRDIEQEFVFPAAAQLGLHAGQRIEDTAPGRHQSGSIDLVEDTVRVAPTISCASQSVGASNSAT</sequence>
<proteinExistence type="predicted"/>
<feature type="compositionally biased region" description="Basic and acidic residues" evidence="1">
    <location>
        <begin position="153"/>
        <end position="173"/>
    </location>
</feature>
<comment type="caution">
    <text evidence="2">The sequence shown here is derived from an EMBL/GenBank/DDBJ whole genome shotgun (WGS) entry which is preliminary data.</text>
</comment>
<evidence type="ECO:0000313" key="3">
    <source>
        <dbReference type="Proteomes" id="UP000708148"/>
    </source>
</evidence>
<protein>
    <submittedName>
        <fullName evidence="2">Uncharacterized protein</fullName>
    </submittedName>
</protein>
<feature type="region of interest" description="Disordered" evidence="1">
    <location>
        <begin position="149"/>
        <end position="173"/>
    </location>
</feature>
<evidence type="ECO:0000313" key="2">
    <source>
        <dbReference type="EMBL" id="CAD7696415.1"/>
    </source>
</evidence>
<dbReference type="Proteomes" id="UP000708148">
    <property type="component" value="Unassembled WGS sequence"/>
</dbReference>
<evidence type="ECO:0000256" key="1">
    <source>
        <dbReference type="SAM" id="MobiDB-lite"/>
    </source>
</evidence>
<gene>
    <name evidence="2" type="ORF">OSTQU699_LOCUS1776</name>
</gene>